<dbReference type="EMBL" id="FRDI01000007">
    <property type="protein sequence ID" value="SHN66151.1"/>
    <property type="molecule type" value="Genomic_DNA"/>
</dbReference>
<dbReference type="GO" id="GO:0008933">
    <property type="term" value="F:peptidoglycan lytic transglycosylase activity"/>
    <property type="evidence" value="ECO:0007669"/>
    <property type="project" value="InterPro"/>
</dbReference>
<evidence type="ECO:0000256" key="1">
    <source>
        <dbReference type="ARBA" id="ARBA00007734"/>
    </source>
</evidence>
<keyword evidence="2" id="KW-0812">Transmembrane</keyword>
<keyword evidence="2" id="KW-0472">Membrane</keyword>
<dbReference type="CDD" id="cd16893">
    <property type="entry name" value="LT_MltC_MltE"/>
    <property type="match status" value="1"/>
</dbReference>
<comment type="similarity">
    <text evidence="1">Belongs to the transglycosylase Slt family.</text>
</comment>
<dbReference type="PROSITE" id="PS00922">
    <property type="entry name" value="TRANSGLYCOSYLASE"/>
    <property type="match status" value="1"/>
</dbReference>
<dbReference type="AlphaFoldDB" id="A0A1M7T5Z3"/>
<keyword evidence="5" id="KW-1185">Reference proteome</keyword>
<dbReference type="Pfam" id="PF01464">
    <property type="entry name" value="SLT"/>
    <property type="match status" value="1"/>
</dbReference>
<accession>A0A1M7T5Z3</accession>
<evidence type="ECO:0000256" key="2">
    <source>
        <dbReference type="SAM" id="Phobius"/>
    </source>
</evidence>
<dbReference type="GO" id="GO:0000270">
    <property type="term" value="P:peptidoglycan metabolic process"/>
    <property type="evidence" value="ECO:0007669"/>
    <property type="project" value="InterPro"/>
</dbReference>
<organism evidence="4 5">
    <name type="scientific">Desulfovibrio litoralis DSM 11393</name>
    <dbReference type="NCBI Taxonomy" id="1121455"/>
    <lineage>
        <taxon>Bacteria</taxon>
        <taxon>Pseudomonadati</taxon>
        <taxon>Thermodesulfobacteriota</taxon>
        <taxon>Desulfovibrionia</taxon>
        <taxon>Desulfovibrionales</taxon>
        <taxon>Desulfovibrionaceae</taxon>
        <taxon>Desulfovibrio</taxon>
    </lineage>
</organism>
<dbReference type="PANTHER" id="PTHR37423">
    <property type="entry name" value="SOLUBLE LYTIC MUREIN TRANSGLYCOSYLASE-RELATED"/>
    <property type="match status" value="1"/>
</dbReference>
<evidence type="ECO:0000313" key="4">
    <source>
        <dbReference type="EMBL" id="SHN66151.1"/>
    </source>
</evidence>
<dbReference type="GO" id="GO:0016020">
    <property type="term" value="C:membrane"/>
    <property type="evidence" value="ECO:0007669"/>
    <property type="project" value="InterPro"/>
</dbReference>
<dbReference type="InterPro" id="IPR000189">
    <property type="entry name" value="Transglyc_AS"/>
</dbReference>
<dbReference type="InterPro" id="IPR023346">
    <property type="entry name" value="Lysozyme-like_dom_sf"/>
</dbReference>
<feature type="domain" description="Transglycosylase SLT" evidence="3">
    <location>
        <begin position="270"/>
        <end position="391"/>
    </location>
</feature>
<evidence type="ECO:0000259" key="3">
    <source>
        <dbReference type="Pfam" id="PF01464"/>
    </source>
</evidence>
<dbReference type="InterPro" id="IPR008258">
    <property type="entry name" value="Transglycosylase_SLT_dom_1"/>
</dbReference>
<name>A0A1M7T5Z3_9BACT</name>
<dbReference type="PANTHER" id="PTHR37423:SF2">
    <property type="entry name" value="MEMBRANE-BOUND LYTIC MUREIN TRANSGLYCOSYLASE C"/>
    <property type="match status" value="1"/>
</dbReference>
<dbReference type="Gene3D" id="1.10.530.10">
    <property type="match status" value="1"/>
</dbReference>
<dbReference type="Proteomes" id="UP000186469">
    <property type="component" value="Unassembled WGS sequence"/>
</dbReference>
<evidence type="ECO:0000313" key="5">
    <source>
        <dbReference type="Proteomes" id="UP000186469"/>
    </source>
</evidence>
<dbReference type="RefSeq" id="WP_072697277.1">
    <property type="nucleotide sequence ID" value="NZ_FRDI01000007.1"/>
</dbReference>
<gene>
    <name evidence="4" type="ORF">SAMN02745728_01585</name>
</gene>
<dbReference type="SUPFAM" id="SSF53955">
    <property type="entry name" value="Lysozyme-like"/>
    <property type="match status" value="1"/>
</dbReference>
<dbReference type="STRING" id="1121455.SAMN02745728_01585"/>
<reference evidence="4 5" key="1">
    <citation type="submission" date="2016-12" db="EMBL/GenBank/DDBJ databases">
        <authorList>
            <person name="Song W.-J."/>
            <person name="Kurnit D.M."/>
        </authorList>
    </citation>
    <scope>NUCLEOTIDE SEQUENCE [LARGE SCALE GENOMIC DNA]</scope>
    <source>
        <strain evidence="4 5">DSM 11393</strain>
    </source>
</reference>
<sequence>MSQNFNYLNKKSLFGLSESELQDSFSNKIITATKNYINAIYSLASLLFIIISFYLWRVAVLVFLFLLSVWALSLSFQFIEEKDTWIAEAPIKLNYINVYQDQDFDYIADFEKFGTRPWAKRYVINNDNIINFQSELNQNIAQTKNLNKLIPLGLSIKQGEVVLYGTQSTLTTLLPSDINILPEYTPLNRFETNSANKELLKTEQLINSPQDTFLLSEPYFLQKVYPNLGIYFLNQCKKTNAQRKTIGYRYSYQPEFILSGSYKTTVENSVKKYGLSSGLIYSIMRTESNYRPFAVSRSNAQGLMQLIPHAAGAEAHRFLTGKKEVPGTEILFDPIKNIEYGVAYVHLLFSRHFHDIENKKSRELCVIAAYNGGPNAIWRSFNPEREEAIKIINGLTPEEVYQHLTTKLNRLESRLYVDKILNGKEQIQ</sequence>
<proteinExistence type="inferred from homology"/>
<dbReference type="OrthoDB" id="9781970at2"/>
<feature type="transmembrane region" description="Helical" evidence="2">
    <location>
        <begin position="36"/>
        <end position="55"/>
    </location>
</feature>
<protein>
    <submittedName>
        <fullName evidence="4">Transglycosylase SLT domain-containing protein</fullName>
    </submittedName>
</protein>
<keyword evidence="2" id="KW-1133">Transmembrane helix</keyword>